<dbReference type="SUPFAM" id="SSF88946">
    <property type="entry name" value="Sigma2 domain of RNA polymerase sigma factors"/>
    <property type="match status" value="1"/>
</dbReference>
<keyword evidence="4" id="KW-1185">Reference proteome</keyword>
<dbReference type="InterPro" id="IPR046531">
    <property type="entry name" value="DUF6596"/>
</dbReference>
<feature type="domain" description="RNA polymerase sigma-70 region 2" evidence="1">
    <location>
        <begin position="17"/>
        <end position="79"/>
    </location>
</feature>
<dbReference type="Pfam" id="PF04542">
    <property type="entry name" value="Sigma70_r2"/>
    <property type="match status" value="1"/>
</dbReference>
<dbReference type="PANTHER" id="PTHR47756">
    <property type="entry name" value="BLL6612 PROTEIN-RELATED"/>
    <property type="match status" value="1"/>
</dbReference>
<accession>A0A934TSD8</accession>
<dbReference type="GO" id="GO:0006352">
    <property type="term" value="P:DNA-templated transcription initiation"/>
    <property type="evidence" value="ECO:0007669"/>
    <property type="project" value="InterPro"/>
</dbReference>
<dbReference type="EMBL" id="JAEPWM010000002">
    <property type="protein sequence ID" value="MBK6006070.1"/>
    <property type="molecule type" value="Genomic_DNA"/>
</dbReference>
<dbReference type="Gene3D" id="1.10.1740.10">
    <property type="match status" value="1"/>
</dbReference>
<dbReference type="PANTHER" id="PTHR47756:SF2">
    <property type="entry name" value="BLL6612 PROTEIN"/>
    <property type="match status" value="1"/>
</dbReference>
<feature type="domain" description="DUF6596" evidence="2">
    <location>
        <begin position="181"/>
        <end position="280"/>
    </location>
</feature>
<dbReference type="Proteomes" id="UP000630528">
    <property type="component" value="Unassembled WGS sequence"/>
</dbReference>
<sequence>MQSGAPAALAAEAAARRSYGKLVAFLSARTRDVAGAEDALSEAFMAALVDWPVHGIPSTPEAWLLTVARRRQVDRVRASVRGEAAAEHLLLLEELADPPDDSGIPDERLRLMFACAHTAIDAAVRAPLMLQTVLGFDAATIASAFLVAPAAMGQRLVRAKAKIREAGIPFEVPPRSAWAERVDAVLAAIYAVYAEGWSDAGADPARRNLAEEAIWLGRLLVQLLPQEPEALGLLALMLYAQARLPARRSASGDYVPLAEQEVALWDAALLDEAEALLLQANALGRRGRYQLEAALQSAHAERRHGVRPDPQAILLLYAALEELTASPVAALNRAVALADVRGPAAALEALDQVAASAPFAQYQPYWAARAHLLARCQRRDEAAEAYRRAIGLERDPAVRSFLQARAAQL</sequence>
<dbReference type="AlphaFoldDB" id="A0A934TSD8"/>
<dbReference type="InterPro" id="IPR011990">
    <property type="entry name" value="TPR-like_helical_dom_sf"/>
</dbReference>
<comment type="caution">
    <text evidence="3">The sequence shown here is derived from an EMBL/GenBank/DDBJ whole genome shotgun (WGS) entry which is preliminary data.</text>
</comment>
<evidence type="ECO:0000313" key="4">
    <source>
        <dbReference type="Proteomes" id="UP000630528"/>
    </source>
</evidence>
<proteinExistence type="predicted"/>
<dbReference type="Gene3D" id="1.25.40.10">
    <property type="entry name" value="Tetratricopeptide repeat domain"/>
    <property type="match status" value="1"/>
</dbReference>
<dbReference type="InterPro" id="IPR007627">
    <property type="entry name" value="RNA_pol_sigma70_r2"/>
</dbReference>
<dbReference type="GO" id="GO:0003700">
    <property type="term" value="F:DNA-binding transcription factor activity"/>
    <property type="evidence" value="ECO:0007669"/>
    <property type="project" value="InterPro"/>
</dbReference>
<organism evidence="3 4">
    <name type="scientific">Ramlibacter ginsenosidimutans</name>
    <dbReference type="NCBI Taxonomy" id="502333"/>
    <lineage>
        <taxon>Bacteria</taxon>
        <taxon>Pseudomonadati</taxon>
        <taxon>Pseudomonadota</taxon>
        <taxon>Betaproteobacteria</taxon>
        <taxon>Burkholderiales</taxon>
        <taxon>Comamonadaceae</taxon>
        <taxon>Ramlibacter</taxon>
    </lineage>
</organism>
<reference evidence="3" key="2">
    <citation type="submission" date="2021-01" db="EMBL/GenBank/DDBJ databases">
        <authorList>
            <person name="Kang M."/>
        </authorList>
    </citation>
    <scope>NUCLEOTIDE SEQUENCE</scope>
    <source>
        <strain evidence="3">KACC 17527</strain>
    </source>
</reference>
<evidence type="ECO:0000259" key="2">
    <source>
        <dbReference type="Pfam" id="PF20239"/>
    </source>
</evidence>
<reference evidence="3" key="1">
    <citation type="journal article" date="2012" name="J. Microbiol. Biotechnol.">
        <title>Ramlibacter ginsenosidimutans sp. nov., with ginsenoside-converting activity.</title>
        <authorList>
            <person name="Wang L."/>
            <person name="An D.S."/>
            <person name="Kim S.G."/>
            <person name="Jin F.X."/>
            <person name="Kim S.C."/>
            <person name="Lee S.T."/>
            <person name="Im W.T."/>
        </authorList>
    </citation>
    <scope>NUCLEOTIDE SEQUENCE</scope>
    <source>
        <strain evidence="3">KACC 17527</strain>
    </source>
</reference>
<evidence type="ECO:0000313" key="3">
    <source>
        <dbReference type="EMBL" id="MBK6006070.1"/>
    </source>
</evidence>
<dbReference type="InterPro" id="IPR013325">
    <property type="entry name" value="RNA_pol_sigma_r2"/>
</dbReference>
<dbReference type="RefSeq" id="WP_201168219.1">
    <property type="nucleotide sequence ID" value="NZ_JAEPWM010000002.1"/>
</dbReference>
<gene>
    <name evidence="3" type="ORF">JJB11_08170</name>
</gene>
<dbReference type="SUPFAM" id="SSF48452">
    <property type="entry name" value="TPR-like"/>
    <property type="match status" value="1"/>
</dbReference>
<evidence type="ECO:0000259" key="1">
    <source>
        <dbReference type="Pfam" id="PF04542"/>
    </source>
</evidence>
<dbReference type="Pfam" id="PF20239">
    <property type="entry name" value="DUF6596"/>
    <property type="match status" value="1"/>
</dbReference>
<name>A0A934TSD8_9BURK</name>
<protein>
    <submittedName>
        <fullName evidence="3">RNA polymerase subunit sigma-70</fullName>
    </submittedName>
</protein>